<name>A0ABP0I410_9DINO</name>
<evidence type="ECO:0000313" key="2">
    <source>
        <dbReference type="EMBL" id="CAK8996719.1"/>
    </source>
</evidence>
<accession>A0ABP0I410</accession>
<protein>
    <submittedName>
        <fullName evidence="1">Uncharacterized protein</fullName>
    </submittedName>
</protein>
<sequence>MTSSKSTSFAGHLSLMVYQTWSTTRRQWHSWLYLLTSSRTSSTCKRVGVV</sequence>
<dbReference type="EMBL" id="CAXAMN010001780">
    <property type="protein sequence ID" value="CAK8996169.1"/>
    <property type="molecule type" value="Genomic_DNA"/>
</dbReference>
<dbReference type="EMBL" id="CAXAMN010001891">
    <property type="protein sequence ID" value="CAK8996719.1"/>
    <property type="molecule type" value="Genomic_DNA"/>
</dbReference>
<proteinExistence type="predicted"/>
<gene>
    <name evidence="1" type="ORF">CCMP2556_LOCUS4343</name>
    <name evidence="2" type="ORF">CCMP2556_LOCUS4566</name>
</gene>
<dbReference type="Proteomes" id="UP001642484">
    <property type="component" value="Unassembled WGS sequence"/>
</dbReference>
<keyword evidence="3" id="KW-1185">Reference proteome</keyword>
<evidence type="ECO:0000313" key="1">
    <source>
        <dbReference type="EMBL" id="CAK8996169.1"/>
    </source>
</evidence>
<reference evidence="1 3" key="1">
    <citation type="submission" date="2024-02" db="EMBL/GenBank/DDBJ databases">
        <authorList>
            <person name="Chen Y."/>
            <person name="Shah S."/>
            <person name="Dougan E. K."/>
            <person name="Thang M."/>
            <person name="Chan C."/>
        </authorList>
    </citation>
    <scope>NUCLEOTIDE SEQUENCE [LARGE SCALE GENOMIC DNA]</scope>
</reference>
<organism evidence="1 3">
    <name type="scientific">Durusdinium trenchii</name>
    <dbReference type="NCBI Taxonomy" id="1381693"/>
    <lineage>
        <taxon>Eukaryota</taxon>
        <taxon>Sar</taxon>
        <taxon>Alveolata</taxon>
        <taxon>Dinophyceae</taxon>
        <taxon>Suessiales</taxon>
        <taxon>Symbiodiniaceae</taxon>
        <taxon>Durusdinium</taxon>
    </lineage>
</organism>
<comment type="caution">
    <text evidence="1">The sequence shown here is derived from an EMBL/GenBank/DDBJ whole genome shotgun (WGS) entry which is preliminary data.</text>
</comment>
<evidence type="ECO:0000313" key="3">
    <source>
        <dbReference type="Proteomes" id="UP001642484"/>
    </source>
</evidence>